<comment type="caution">
    <text evidence="6">The sequence shown here is derived from an EMBL/GenBank/DDBJ whole genome shotgun (WGS) entry which is preliminary data.</text>
</comment>
<dbReference type="Gene3D" id="2.10.90.10">
    <property type="entry name" value="Cystine-knot cytokines"/>
    <property type="match status" value="1"/>
</dbReference>
<dbReference type="InterPro" id="IPR029034">
    <property type="entry name" value="Cystine-knot_cytokine"/>
</dbReference>
<evidence type="ECO:0000313" key="7">
    <source>
        <dbReference type="Proteomes" id="UP000830375"/>
    </source>
</evidence>
<dbReference type="PROSITE" id="PS50278">
    <property type="entry name" value="PDGF_2"/>
    <property type="match status" value="1"/>
</dbReference>
<feature type="region of interest" description="Disordered" evidence="4">
    <location>
        <begin position="203"/>
        <end position="230"/>
    </location>
</feature>
<feature type="domain" description="Platelet-derived growth factor (PDGF) family profile" evidence="5">
    <location>
        <begin position="93"/>
        <end position="205"/>
    </location>
</feature>
<evidence type="ECO:0000256" key="3">
    <source>
        <dbReference type="RuleBase" id="RU003818"/>
    </source>
</evidence>
<dbReference type="SMART" id="SM00141">
    <property type="entry name" value="PDGF"/>
    <property type="match status" value="1"/>
</dbReference>
<gene>
    <name evidence="6" type="ORF">H4Q32_015267</name>
</gene>
<evidence type="ECO:0000259" key="5">
    <source>
        <dbReference type="PROSITE" id="PS50278"/>
    </source>
</evidence>
<sequence>MSTQWLRFALLRLDMKRFICVSQLAAILLYIPLVQLLCVGVQMGLPMGGSQDSPTDEHPGPFSQVRFSAQTLWDNLVQKQGRLVSHVDARRRAVMLFHEAWGRSQCRSLERMVDVEQEYPGGVEHIYSPGCVPLLRCSGCCNDDKLACFPVSTRNISIQARDHFAYTHSLTDPHLLRITPADRSREYVLLSFQEHQSCECRPRRHHLRNQHRRRRKGKRRRRRRGRTDED</sequence>
<evidence type="ECO:0000313" key="6">
    <source>
        <dbReference type="EMBL" id="KAI2652369.1"/>
    </source>
</evidence>
<dbReference type="InterPro" id="IPR000072">
    <property type="entry name" value="PDGF/VEGF_dom"/>
</dbReference>
<dbReference type="Proteomes" id="UP000830375">
    <property type="component" value="Unassembled WGS sequence"/>
</dbReference>
<dbReference type="EMBL" id="JACTAM010000020">
    <property type="protein sequence ID" value="KAI2652369.1"/>
    <property type="molecule type" value="Genomic_DNA"/>
</dbReference>
<accession>A0ABQ8LNY1</accession>
<dbReference type="Pfam" id="PF00341">
    <property type="entry name" value="PDGF"/>
    <property type="match status" value="1"/>
</dbReference>
<protein>
    <submittedName>
        <fullName evidence="6">Placenta growth factor</fullName>
    </submittedName>
</protein>
<dbReference type="PANTHER" id="PTHR12025:SF9">
    <property type="entry name" value="PLACENTA GROWTH FACTOR"/>
    <property type="match status" value="1"/>
</dbReference>
<comment type="similarity">
    <text evidence="3">Belongs to the PDGF/VEGF growth factor family.</text>
</comment>
<evidence type="ECO:0000256" key="2">
    <source>
        <dbReference type="ARBA" id="ARBA00023157"/>
    </source>
</evidence>
<evidence type="ECO:0000256" key="1">
    <source>
        <dbReference type="ARBA" id="ARBA00023030"/>
    </source>
</evidence>
<dbReference type="SUPFAM" id="SSF57501">
    <property type="entry name" value="Cystine-knot cytokines"/>
    <property type="match status" value="1"/>
</dbReference>
<keyword evidence="7" id="KW-1185">Reference proteome</keyword>
<evidence type="ECO:0000256" key="4">
    <source>
        <dbReference type="SAM" id="MobiDB-lite"/>
    </source>
</evidence>
<keyword evidence="1 3" id="KW-0339">Growth factor</keyword>
<name>A0ABQ8LNY1_LABRO</name>
<dbReference type="InterPro" id="IPR050507">
    <property type="entry name" value="PDGF/VEGF_growth_factor"/>
</dbReference>
<keyword evidence="2" id="KW-1015">Disulfide bond</keyword>
<proteinExistence type="inferred from homology"/>
<organism evidence="6 7">
    <name type="scientific">Labeo rohita</name>
    <name type="common">Indian major carp</name>
    <name type="synonym">Cyprinus rohita</name>
    <dbReference type="NCBI Taxonomy" id="84645"/>
    <lineage>
        <taxon>Eukaryota</taxon>
        <taxon>Metazoa</taxon>
        <taxon>Chordata</taxon>
        <taxon>Craniata</taxon>
        <taxon>Vertebrata</taxon>
        <taxon>Euteleostomi</taxon>
        <taxon>Actinopterygii</taxon>
        <taxon>Neopterygii</taxon>
        <taxon>Teleostei</taxon>
        <taxon>Ostariophysi</taxon>
        <taxon>Cypriniformes</taxon>
        <taxon>Cyprinidae</taxon>
        <taxon>Labeoninae</taxon>
        <taxon>Labeonini</taxon>
        <taxon>Labeo</taxon>
    </lineage>
</organism>
<dbReference type="PANTHER" id="PTHR12025">
    <property type="entry name" value="VASCULAR ENDOTHELIAL GROWTH FACTOR"/>
    <property type="match status" value="1"/>
</dbReference>
<reference evidence="6 7" key="1">
    <citation type="submission" date="2022-01" db="EMBL/GenBank/DDBJ databases">
        <title>A high-quality chromosome-level genome assembly of rohu carp, Labeo rohita.</title>
        <authorList>
            <person name="Arick M.A. II"/>
            <person name="Hsu C.-Y."/>
            <person name="Magbanua Z."/>
            <person name="Pechanova O."/>
            <person name="Grover C."/>
            <person name="Miller E."/>
            <person name="Thrash A."/>
            <person name="Ezzel L."/>
            <person name="Alam S."/>
            <person name="Benzie J."/>
            <person name="Hamilton M."/>
            <person name="Karsi A."/>
            <person name="Lawrence M.L."/>
            <person name="Peterson D.G."/>
        </authorList>
    </citation>
    <scope>NUCLEOTIDE SEQUENCE [LARGE SCALE GENOMIC DNA]</scope>
    <source>
        <strain evidence="7">BAU-BD-2019</strain>
        <tissue evidence="6">Blood</tissue>
    </source>
</reference>
<dbReference type="CDD" id="cd00135">
    <property type="entry name" value="PDGF"/>
    <property type="match status" value="1"/>
</dbReference>